<name>A0A369UNY3_9GAMM</name>
<dbReference type="InterPro" id="IPR013974">
    <property type="entry name" value="SAF"/>
</dbReference>
<dbReference type="Proteomes" id="UP000253782">
    <property type="component" value="Unassembled WGS sequence"/>
</dbReference>
<dbReference type="OrthoDB" id="5946096at2"/>
<dbReference type="RefSeq" id="WP_114846044.1">
    <property type="nucleotide sequence ID" value="NZ_JBHSPE010000020.1"/>
</dbReference>
<dbReference type="EMBL" id="QQAH01000011">
    <property type="protein sequence ID" value="RDD81330.1"/>
    <property type="molecule type" value="Genomic_DNA"/>
</dbReference>
<keyword evidence="4" id="KW-1185">Reference proteome</keyword>
<dbReference type="AlphaFoldDB" id="A0A369UNY3"/>
<dbReference type="CDD" id="cd11614">
    <property type="entry name" value="SAF_CpaB_FlgA_like"/>
    <property type="match status" value="1"/>
</dbReference>
<feature type="domain" description="SAF" evidence="2">
    <location>
        <begin position="56"/>
        <end position="116"/>
    </location>
</feature>
<reference evidence="3 4" key="1">
    <citation type="submission" date="2018-07" db="EMBL/GenBank/DDBJ databases">
        <title>Dyella tabacisoli L4-6T, whole genome shotgun sequence.</title>
        <authorList>
            <person name="Zhou X.-K."/>
            <person name="Li W.-J."/>
            <person name="Duan Y.-Q."/>
        </authorList>
    </citation>
    <scope>NUCLEOTIDE SEQUENCE [LARGE SCALE GENOMIC DNA]</scope>
    <source>
        <strain evidence="3 4">L4-6</strain>
    </source>
</reference>
<organism evidence="3 4">
    <name type="scientific">Dyella tabacisoli</name>
    <dbReference type="NCBI Taxonomy" id="2282381"/>
    <lineage>
        <taxon>Bacteria</taxon>
        <taxon>Pseudomonadati</taxon>
        <taxon>Pseudomonadota</taxon>
        <taxon>Gammaproteobacteria</taxon>
        <taxon>Lysobacterales</taxon>
        <taxon>Rhodanobacteraceae</taxon>
        <taxon>Dyella</taxon>
    </lineage>
</organism>
<feature type="compositionally biased region" description="Polar residues" evidence="1">
    <location>
        <begin position="198"/>
        <end position="218"/>
    </location>
</feature>
<dbReference type="Pfam" id="PF16976">
    <property type="entry name" value="RcpC"/>
    <property type="match status" value="1"/>
</dbReference>
<gene>
    <name evidence="3" type="primary">cpaB</name>
    <name evidence="3" type="ORF">DVJ77_13650</name>
</gene>
<evidence type="ECO:0000259" key="2">
    <source>
        <dbReference type="SMART" id="SM00858"/>
    </source>
</evidence>
<dbReference type="NCBIfam" id="TIGR03177">
    <property type="entry name" value="pilus_cpaB"/>
    <property type="match status" value="1"/>
</dbReference>
<sequence>MQKITRIVALLLVVIAVLLALLAFGLGRRAIKPADTPVAVNATAAPDPKATLTTESSMVVAADTLPAGQPISPSSLQVVGSAQRPPASYASVDAVAGEVPLVDVPKGAAITAGLLAHGVALALRPGERALAVPVDELAGAGHRIFPGDYVDVFLSLKDTQPAGMNTSKEDQTQTRLLLSRLRVLAYGEQDLPAAPPSASKQANSPRPDQASTKSASNGPQPPRTAVLAVPVAEVDRLLLGAQNGKLALALRHPSDDGQPNDTLFTQPSSVLAPLTSLTSEQQQLLASPENHAYAGIDGPGLSGRSIGTVRSGTLHRRSTAQGVEIIRGTPSNAASATGNHPL</sequence>
<evidence type="ECO:0000313" key="4">
    <source>
        <dbReference type="Proteomes" id="UP000253782"/>
    </source>
</evidence>
<proteinExistence type="predicted"/>
<dbReference type="SMART" id="SM00858">
    <property type="entry name" value="SAF"/>
    <property type="match status" value="1"/>
</dbReference>
<protein>
    <submittedName>
        <fullName evidence="3">Flp pilus assembly protein CpaB</fullName>
    </submittedName>
</protein>
<dbReference type="Pfam" id="PF08666">
    <property type="entry name" value="SAF"/>
    <property type="match status" value="1"/>
</dbReference>
<dbReference type="InterPro" id="IPR031571">
    <property type="entry name" value="RcpC_dom"/>
</dbReference>
<evidence type="ECO:0000313" key="3">
    <source>
        <dbReference type="EMBL" id="RDD81330.1"/>
    </source>
</evidence>
<evidence type="ECO:0000256" key="1">
    <source>
        <dbReference type="SAM" id="MobiDB-lite"/>
    </source>
</evidence>
<feature type="region of interest" description="Disordered" evidence="1">
    <location>
        <begin position="191"/>
        <end position="223"/>
    </location>
</feature>
<accession>A0A369UNY3</accession>
<dbReference type="InterPro" id="IPR017592">
    <property type="entry name" value="Pilus_assmbl_Flp-typ_CpaB"/>
</dbReference>
<comment type="caution">
    <text evidence="3">The sequence shown here is derived from an EMBL/GenBank/DDBJ whole genome shotgun (WGS) entry which is preliminary data.</text>
</comment>